<dbReference type="InterPro" id="IPR011990">
    <property type="entry name" value="TPR-like_helical_dom_sf"/>
</dbReference>
<protein>
    <recommendedName>
        <fullName evidence="2">Sel1 repeat family protein</fullName>
    </recommendedName>
</protein>
<evidence type="ECO:0008006" key="2">
    <source>
        <dbReference type="Google" id="ProtNLM"/>
    </source>
</evidence>
<proteinExistence type="predicted"/>
<dbReference type="SUPFAM" id="SSF81901">
    <property type="entry name" value="HCP-like"/>
    <property type="match status" value="1"/>
</dbReference>
<dbReference type="Gene3D" id="1.25.40.10">
    <property type="entry name" value="Tetratricopeptide repeat domain"/>
    <property type="match status" value="1"/>
</dbReference>
<name>A0A7S2ULR3_9STRA</name>
<evidence type="ECO:0000313" key="1">
    <source>
        <dbReference type="EMBL" id="CAD9823758.1"/>
    </source>
</evidence>
<organism evidence="1">
    <name type="scientific">Attheya septentrionalis</name>
    <dbReference type="NCBI Taxonomy" id="420275"/>
    <lineage>
        <taxon>Eukaryota</taxon>
        <taxon>Sar</taxon>
        <taxon>Stramenopiles</taxon>
        <taxon>Ochrophyta</taxon>
        <taxon>Bacillariophyta</taxon>
        <taxon>Coscinodiscophyceae</taxon>
        <taxon>Chaetocerotophycidae</taxon>
        <taxon>Chaetocerotales</taxon>
        <taxon>Attheyaceae</taxon>
        <taxon>Attheya</taxon>
    </lineage>
</organism>
<gene>
    <name evidence="1" type="ORF">ASEP1449_LOCUS15592</name>
</gene>
<accession>A0A7S2ULR3</accession>
<dbReference type="AlphaFoldDB" id="A0A7S2ULR3"/>
<reference evidence="1" key="1">
    <citation type="submission" date="2021-01" db="EMBL/GenBank/DDBJ databases">
        <authorList>
            <person name="Corre E."/>
            <person name="Pelletier E."/>
            <person name="Niang G."/>
            <person name="Scheremetjew M."/>
            <person name="Finn R."/>
            <person name="Kale V."/>
            <person name="Holt S."/>
            <person name="Cochrane G."/>
            <person name="Meng A."/>
            <person name="Brown T."/>
            <person name="Cohen L."/>
        </authorList>
    </citation>
    <scope>NUCLEOTIDE SEQUENCE</scope>
    <source>
        <strain evidence="1">CCMP2084</strain>
    </source>
</reference>
<sequence>MPSKVVKIDLADQGYAEAAYQLGQFHRQCHGNQALKWYMQAAESNDPDLIFQLVRYTQGGDEWPLSPKEKELLQLAADQDHLSSNEVLLLRYPYVPPRRRKQKIDDAEVKKLLLKTASLGSAYAIGIIPKEDDLLRDLLLTYDCKSIFIGKMTRYKLYDASSSFAHYLLGRVTSHKCQDNYRPTLLY</sequence>
<dbReference type="EMBL" id="HBHQ01023037">
    <property type="protein sequence ID" value="CAD9823758.1"/>
    <property type="molecule type" value="Transcribed_RNA"/>
</dbReference>